<sequence>MIPASLRHLVVSTPQQQFRRDVPRKDTVTLLLTRTSRRVLLGAVATVAALVLAGCSPASTDGVAPGAGGTKTAVAGSGLTLAAITQAGTLTVGTEGTYQPFSYHAEGGTGALTGYDIDVITAVAGKLGVKPTFEETQWDAMFAGLDGGRFNVIANQVAVTAERRAKYDFSTPYSVSPAVVIVAASDNSITDLAGLAGKTTAQTLSSNWYALAHDNGATVEGVEGWAQAIALLKQGRVDATINDRVTWLDWAKNFPDQAAGLKVAATVSDTTVSAFAFPQGSDDLVAAVNSALDQLRADGTLAQISTRYFGTNISQ</sequence>
<dbReference type="SUPFAM" id="SSF53850">
    <property type="entry name" value="Periplasmic binding protein-like II"/>
    <property type="match status" value="1"/>
</dbReference>
<evidence type="ECO:0000259" key="2">
    <source>
        <dbReference type="SMART" id="SM00062"/>
    </source>
</evidence>
<protein>
    <recommendedName>
        <fullName evidence="2">Solute-binding protein family 3/N-terminal domain-containing protein</fullName>
    </recommendedName>
</protein>
<dbReference type="SMART" id="SM00062">
    <property type="entry name" value="PBPb"/>
    <property type="match status" value="1"/>
</dbReference>
<keyword evidence="1" id="KW-0732">Signal</keyword>
<dbReference type="InterPro" id="IPR001638">
    <property type="entry name" value="Solute-binding_3/MltF_N"/>
</dbReference>
<dbReference type="PANTHER" id="PTHR35936">
    <property type="entry name" value="MEMBRANE-BOUND LYTIC MUREIN TRANSGLYCOSYLASE F"/>
    <property type="match status" value="1"/>
</dbReference>
<name>A0A2S5Y8Q5_9MICO</name>
<dbReference type="Gene3D" id="3.40.190.10">
    <property type="entry name" value="Periplasmic binding protein-like II"/>
    <property type="match status" value="2"/>
</dbReference>
<dbReference type="OrthoDB" id="9814902at2"/>
<evidence type="ECO:0000256" key="1">
    <source>
        <dbReference type="ARBA" id="ARBA00022729"/>
    </source>
</evidence>
<organism evidence="3 4">
    <name type="scientific">Rathayibacter toxicus</name>
    <dbReference type="NCBI Taxonomy" id="145458"/>
    <lineage>
        <taxon>Bacteria</taxon>
        <taxon>Bacillati</taxon>
        <taxon>Actinomycetota</taxon>
        <taxon>Actinomycetes</taxon>
        <taxon>Micrococcales</taxon>
        <taxon>Microbacteriaceae</taxon>
        <taxon>Rathayibacter</taxon>
    </lineage>
</organism>
<feature type="domain" description="Solute-binding protein family 3/N-terminal" evidence="2">
    <location>
        <begin position="89"/>
        <end position="312"/>
    </location>
</feature>
<reference evidence="3 4" key="1">
    <citation type="submission" date="2018-02" db="EMBL/GenBank/DDBJ databases">
        <title>Bacteriophage NCPPB3778 and a type I-E CRISPR drive the evolution of the US Biological Select Agent, Rathayibacter toxicus.</title>
        <authorList>
            <person name="Davis E.W.II."/>
            <person name="Tabima J.F."/>
            <person name="Weisberg A.J."/>
            <person name="Lopes L.D."/>
            <person name="Wiseman M.S."/>
            <person name="Wiseman M.S."/>
            <person name="Pupko T."/>
            <person name="Belcher M.S."/>
            <person name="Sechler A.J."/>
            <person name="Tancos M.A."/>
            <person name="Schroeder B.K."/>
            <person name="Murray T.D."/>
            <person name="Luster D.G."/>
            <person name="Schneider W.L."/>
            <person name="Rogers E."/>
            <person name="Andreote F.D."/>
            <person name="Grunwald N.J."/>
            <person name="Putnam M.L."/>
            <person name="Chang J.H."/>
        </authorList>
    </citation>
    <scope>NUCLEOTIDE SEQUENCE [LARGE SCALE GENOMIC DNA]</scope>
    <source>
        <strain evidence="3 4">FH99</strain>
    </source>
</reference>
<proteinExistence type="predicted"/>
<dbReference type="PANTHER" id="PTHR35936:SF19">
    <property type="entry name" value="AMINO-ACID-BINDING PROTEIN YXEM-RELATED"/>
    <property type="match status" value="1"/>
</dbReference>
<dbReference type="Proteomes" id="UP000237966">
    <property type="component" value="Unassembled WGS sequence"/>
</dbReference>
<evidence type="ECO:0000313" key="3">
    <source>
        <dbReference type="EMBL" id="PPI16276.1"/>
    </source>
</evidence>
<gene>
    <name evidence="3" type="ORF">C5C51_02415</name>
</gene>
<comment type="caution">
    <text evidence="3">The sequence shown here is derived from an EMBL/GenBank/DDBJ whole genome shotgun (WGS) entry which is preliminary data.</text>
</comment>
<dbReference type="EMBL" id="PSWU01000004">
    <property type="protein sequence ID" value="PPI16276.1"/>
    <property type="molecule type" value="Genomic_DNA"/>
</dbReference>
<dbReference type="AlphaFoldDB" id="A0A2S5Y8Q5"/>
<accession>A0A2S5Y8Q5</accession>
<dbReference type="Pfam" id="PF00497">
    <property type="entry name" value="SBP_bac_3"/>
    <property type="match status" value="1"/>
</dbReference>
<dbReference type="CDD" id="cd13711">
    <property type="entry name" value="PBP2_Ngo0372_TcyA"/>
    <property type="match status" value="1"/>
</dbReference>
<evidence type="ECO:0000313" key="4">
    <source>
        <dbReference type="Proteomes" id="UP000237966"/>
    </source>
</evidence>